<proteinExistence type="predicted"/>
<dbReference type="Proteomes" id="UP000320762">
    <property type="component" value="Unassembled WGS sequence"/>
</dbReference>
<reference evidence="1 2" key="1">
    <citation type="journal article" date="2019" name="New Phytol.">
        <title>Comparative genomics reveals unique wood-decay strategies and fruiting body development in the Schizophyllaceae.</title>
        <authorList>
            <person name="Almasi E."/>
            <person name="Sahu N."/>
            <person name="Krizsan K."/>
            <person name="Balint B."/>
            <person name="Kovacs G.M."/>
            <person name="Kiss B."/>
            <person name="Cseklye J."/>
            <person name="Drula E."/>
            <person name="Henrissat B."/>
            <person name="Nagy I."/>
            <person name="Chovatia M."/>
            <person name="Adam C."/>
            <person name="LaButti K."/>
            <person name="Lipzen A."/>
            <person name="Riley R."/>
            <person name="Grigoriev I.V."/>
            <person name="Nagy L.G."/>
        </authorList>
    </citation>
    <scope>NUCLEOTIDE SEQUENCE [LARGE SCALE GENOMIC DNA]</scope>
    <source>
        <strain evidence="1 2">NL-1724</strain>
    </source>
</reference>
<dbReference type="EMBL" id="VDMD01000014">
    <property type="protein sequence ID" value="TRM62042.1"/>
    <property type="molecule type" value="Genomic_DNA"/>
</dbReference>
<name>A0A550CB55_9AGAR</name>
<sequence length="51" mass="5346">MYVCGVVGISARGILVEYASGVVGKYRRGVVEKYEPGVVGMSGAVDMYGSE</sequence>
<evidence type="ECO:0000313" key="2">
    <source>
        <dbReference type="Proteomes" id="UP000320762"/>
    </source>
</evidence>
<gene>
    <name evidence="1" type="ORF">BD626DRAFT_499583</name>
</gene>
<dbReference type="AlphaFoldDB" id="A0A550CB55"/>
<keyword evidence="2" id="KW-1185">Reference proteome</keyword>
<protein>
    <submittedName>
        <fullName evidence="1">Uncharacterized protein</fullName>
    </submittedName>
</protein>
<evidence type="ECO:0000313" key="1">
    <source>
        <dbReference type="EMBL" id="TRM62042.1"/>
    </source>
</evidence>
<organism evidence="1 2">
    <name type="scientific">Schizophyllum amplum</name>
    <dbReference type="NCBI Taxonomy" id="97359"/>
    <lineage>
        <taxon>Eukaryota</taxon>
        <taxon>Fungi</taxon>
        <taxon>Dikarya</taxon>
        <taxon>Basidiomycota</taxon>
        <taxon>Agaricomycotina</taxon>
        <taxon>Agaricomycetes</taxon>
        <taxon>Agaricomycetidae</taxon>
        <taxon>Agaricales</taxon>
        <taxon>Schizophyllaceae</taxon>
        <taxon>Schizophyllum</taxon>
    </lineage>
</organism>
<accession>A0A550CB55</accession>
<comment type="caution">
    <text evidence="1">The sequence shown here is derived from an EMBL/GenBank/DDBJ whole genome shotgun (WGS) entry which is preliminary data.</text>
</comment>